<sequence>MTVDAKNAYNGIVLLTGYLQRLYVFEKIHHELNMPHEPERLQQVKELFDDTLAMLPIFEQTKELFPTQVNKLKSVTEKVENLMSTYFKEEPLSFHEKLAYVGSTLYSEQHVNLGILRLGKVFQVEVNKDFEKRVKYYEERTKFIDTIVSLIKNKKPIEEKAINVINLWYTNVEKNKENILKDLQLIGKLIGF</sequence>
<keyword evidence="2" id="KW-1185">Reference proteome</keyword>
<reference evidence="1 2" key="1">
    <citation type="submission" date="2019-02" db="EMBL/GenBank/DDBJ databases">
        <title>Ureibacillus thermophilus.</title>
        <authorList>
            <person name="Sunny J.S."/>
            <person name="Natarajan A."/>
            <person name="Saleena L.M."/>
        </authorList>
    </citation>
    <scope>NUCLEOTIDE SEQUENCE [LARGE SCALE GENOMIC DNA]</scope>
    <source>
        <strain evidence="1 2">LM102</strain>
    </source>
</reference>
<evidence type="ECO:0000313" key="2">
    <source>
        <dbReference type="Proteomes" id="UP000291151"/>
    </source>
</evidence>
<dbReference type="EMBL" id="CP036528">
    <property type="protein sequence ID" value="QBK26207.1"/>
    <property type="molecule type" value="Genomic_DNA"/>
</dbReference>
<organism evidence="1 2">
    <name type="scientific">Ureibacillus thermophilus</name>
    <dbReference type="NCBI Taxonomy" id="367743"/>
    <lineage>
        <taxon>Bacteria</taxon>
        <taxon>Bacillati</taxon>
        <taxon>Bacillota</taxon>
        <taxon>Bacilli</taxon>
        <taxon>Bacillales</taxon>
        <taxon>Caryophanaceae</taxon>
        <taxon>Ureibacillus</taxon>
    </lineage>
</organism>
<evidence type="ECO:0000313" key="1">
    <source>
        <dbReference type="EMBL" id="QBK26207.1"/>
    </source>
</evidence>
<proteinExistence type="predicted"/>
<dbReference type="RefSeq" id="WP_208649897.1">
    <property type="nucleotide sequence ID" value="NZ_CP036528.1"/>
</dbReference>
<gene>
    <name evidence="1" type="ORF">DKZ56_10235</name>
</gene>
<protein>
    <submittedName>
        <fullName evidence="1">Transcriptional regulator</fullName>
    </submittedName>
</protein>
<dbReference type="KEGG" id="uth:DKZ56_10235"/>
<name>A0A4P6UTV6_9BACL</name>
<dbReference type="Proteomes" id="UP000291151">
    <property type="component" value="Chromosome"/>
</dbReference>
<dbReference type="AlphaFoldDB" id="A0A4P6UTV6"/>
<accession>A0A4P6UTV6</accession>